<dbReference type="SUPFAM" id="SSF49493">
    <property type="entry name" value="HSP40/DnaJ peptide-binding domain"/>
    <property type="match status" value="2"/>
</dbReference>
<dbReference type="InterPro" id="IPR008971">
    <property type="entry name" value="HSP40/DnaJ_pept-bd"/>
</dbReference>
<dbReference type="CDD" id="cd10747">
    <property type="entry name" value="DnaJ_C"/>
    <property type="match status" value="1"/>
</dbReference>
<dbReference type="RefSeq" id="WP_208272162.1">
    <property type="nucleotide sequence ID" value="NZ_BAAAGM010000086.1"/>
</dbReference>
<dbReference type="InterPro" id="IPR001623">
    <property type="entry name" value="DnaJ_domain"/>
</dbReference>
<dbReference type="PANTHER" id="PTHR43096">
    <property type="entry name" value="DNAJ HOMOLOG 1, MITOCHONDRIAL-RELATED"/>
    <property type="match status" value="1"/>
</dbReference>
<dbReference type="CDD" id="cd06257">
    <property type="entry name" value="DnaJ"/>
    <property type="match status" value="1"/>
</dbReference>
<organism evidence="4 5">
    <name type="scientific">Actinomadura nitritigenes</name>
    <dbReference type="NCBI Taxonomy" id="134602"/>
    <lineage>
        <taxon>Bacteria</taxon>
        <taxon>Bacillati</taxon>
        <taxon>Actinomycetota</taxon>
        <taxon>Actinomycetes</taxon>
        <taxon>Streptosporangiales</taxon>
        <taxon>Thermomonosporaceae</taxon>
        <taxon>Actinomadura</taxon>
    </lineage>
</organism>
<dbReference type="InterPro" id="IPR018253">
    <property type="entry name" value="DnaJ_domain_CS"/>
</dbReference>
<keyword evidence="5" id="KW-1185">Reference proteome</keyword>
<dbReference type="Proteomes" id="UP000666915">
    <property type="component" value="Unassembled WGS sequence"/>
</dbReference>
<dbReference type="Pfam" id="PF00226">
    <property type="entry name" value="DnaJ"/>
    <property type="match status" value="1"/>
</dbReference>
<evidence type="ECO:0000259" key="3">
    <source>
        <dbReference type="PROSITE" id="PS50076"/>
    </source>
</evidence>
<dbReference type="InterPro" id="IPR036869">
    <property type="entry name" value="J_dom_sf"/>
</dbReference>
<dbReference type="SUPFAM" id="SSF46565">
    <property type="entry name" value="Chaperone J-domain"/>
    <property type="match status" value="1"/>
</dbReference>
<protein>
    <submittedName>
        <fullName evidence="4">DnaJ domain-containing protein</fullName>
    </submittedName>
</protein>
<evidence type="ECO:0000256" key="2">
    <source>
        <dbReference type="SAM" id="MobiDB-lite"/>
    </source>
</evidence>
<reference evidence="4 5" key="1">
    <citation type="submission" date="2021-03" db="EMBL/GenBank/DDBJ databases">
        <authorList>
            <person name="Kanchanasin P."/>
            <person name="Saeng-In P."/>
            <person name="Phongsopitanun W."/>
            <person name="Yuki M."/>
            <person name="Kudo T."/>
            <person name="Ohkuma M."/>
            <person name="Tanasupawat S."/>
        </authorList>
    </citation>
    <scope>NUCLEOTIDE SEQUENCE [LARGE SCALE GENOMIC DNA]</scope>
    <source>
        <strain evidence="4 5">L46</strain>
    </source>
</reference>
<gene>
    <name evidence="4" type="ORF">J4557_40665</name>
</gene>
<dbReference type="PRINTS" id="PR00625">
    <property type="entry name" value="JDOMAIN"/>
</dbReference>
<evidence type="ECO:0000256" key="1">
    <source>
        <dbReference type="ARBA" id="ARBA00023186"/>
    </source>
</evidence>
<dbReference type="PROSITE" id="PS00636">
    <property type="entry name" value="DNAJ_1"/>
    <property type="match status" value="1"/>
</dbReference>
<dbReference type="SMART" id="SM00271">
    <property type="entry name" value="DnaJ"/>
    <property type="match status" value="1"/>
</dbReference>
<feature type="region of interest" description="Disordered" evidence="2">
    <location>
        <begin position="292"/>
        <end position="315"/>
    </location>
</feature>
<accession>A0ABS3RC95</accession>
<evidence type="ECO:0000313" key="5">
    <source>
        <dbReference type="Proteomes" id="UP000666915"/>
    </source>
</evidence>
<dbReference type="PROSITE" id="PS50076">
    <property type="entry name" value="DNAJ_2"/>
    <property type="match status" value="1"/>
</dbReference>
<dbReference type="InterPro" id="IPR002939">
    <property type="entry name" value="DnaJ_C"/>
</dbReference>
<dbReference type="Gene3D" id="2.60.260.20">
    <property type="entry name" value="Urease metallochaperone UreE, N-terminal domain"/>
    <property type="match status" value="2"/>
</dbReference>
<evidence type="ECO:0000313" key="4">
    <source>
        <dbReference type="EMBL" id="MBO2443854.1"/>
    </source>
</evidence>
<dbReference type="Gene3D" id="1.10.287.110">
    <property type="entry name" value="DnaJ domain"/>
    <property type="match status" value="1"/>
</dbReference>
<sequence>MAVSDPYEVLGVPRDADQDEIQREYRKLARQYHPDINKDPDAEERFKDVSEAYAILSDPDQRRRYDAFGPDFRQIPEDVDPDMWARSQSRARAGARAGAGYTTAGGFGEGIDFEDLFGGLFGARGRGGPTGRAASGAWGPVRGADQEAEVQVSVDEAYRGGKRTVTLDRPDGPRRLEVTIPAGVTDGQRIRLAGQGGGGDPAGDLYLIARIAPHPRYRVEGRDVTADLPLAPWEAALGATVAFRTPGGEAKVKVPAGTSSGRRLRLRGRGLPNPRGDPGDLYAEARIMVPSEPSEQERRLFEQLAEASSFDPRRA</sequence>
<keyword evidence="1" id="KW-0143">Chaperone</keyword>
<dbReference type="Pfam" id="PF01556">
    <property type="entry name" value="DnaJ_C"/>
    <property type="match status" value="1"/>
</dbReference>
<name>A0ABS3RC95_9ACTN</name>
<dbReference type="EMBL" id="JAGEOK010000037">
    <property type="protein sequence ID" value="MBO2443854.1"/>
    <property type="molecule type" value="Genomic_DNA"/>
</dbReference>
<comment type="caution">
    <text evidence="4">The sequence shown here is derived from an EMBL/GenBank/DDBJ whole genome shotgun (WGS) entry which is preliminary data.</text>
</comment>
<dbReference type="PANTHER" id="PTHR43096:SF52">
    <property type="entry name" value="DNAJ HOMOLOG 1, MITOCHONDRIAL-RELATED"/>
    <property type="match status" value="1"/>
</dbReference>
<feature type="domain" description="J" evidence="3">
    <location>
        <begin position="5"/>
        <end position="69"/>
    </location>
</feature>
<proteinExistence type="predicted"/>